<sequence>MEFVKYRLVAAELMVFEAAELLGAVLVEMEALLGLLSQFLCLMKIQRLSHWRKLSVSLRGLKHKAMDENEE</sequence>
<comment type="caution">
    <text evidence="1">The sequence shown here is derived from an EMBL/GenBank/DDBJ whole genome shotgun (WGS) entry which is preliminary data.</text>
</comment>
<protein>
    <submittedName>
        <fullName evidence="1">Uncharacterized protein</fullName>
    </submittedName>
</protein>
<gene>
    <name evidence="1" type="ORF">V6N12_042659</name>
</gene>
<name>A0ABR2AKY6_9ROSI</name>
<keyword evidence="2" id="KW-1185">Reference proteome</keyword>
<evidence type="ECO:0000313" key="2">
    <source>
        <dbReference type="Proteomes" id="UP001472677"/>
    </source>
</evidence>
<organism evidence="1 2">
    <name type="scientific">Hibiscus sabdariffa</name>
    <name type="common">roselle</name>
    <dbReference type="NCBI Taxonomy" id="183260"/>
    <lineage>
        <taxon>Eukaryota</taxon>
        <taxon>Viridiplantae</taxon>
        <taxon>Streptophyta</taxon>
        <taxon>Embryophyta</taxon>
        <taxon>Tracheophyta</taxon>
        <taxon>Spermatophyta</taxon>
        <taxon>Magnoliopsida</taxon>
        <taxon>eudicotyledons</taxon>
        <taxon>Gunneridae</taxon>
        <taxon>Pentapetalae</taxon>
        <taxon>rosids</taxon>
        <taxon>malvids</taxon>
        <taxon>Malvales</taxon>
        <taxon>Malvaceae</taxon>
        <taxon>Malvoideae</taxon>
        <taxon>Hibiscus</taxon>
    </lineage>
</organism>
<evidence type="ECO:0000313" key="1">
    <source>
        <dbReference type="EMBL" id="KAK8494320.1"/>
    </source>
</evidence>
<dbReference type="EMBL" id="JBBPBM010000549">
    <property type="protein sequence ID" value="KAK8494320.1"/>
    <property type="molecule type" value="Genomic_DNA"/>
</dbReference>
<reference evidence="1 2" key="1">
    <citation type="journal article" date="2024" name="G3 (Bethesda)">
        <title>Genome assembly of Hibiscus sabdariffa L. provides insights into metabolisms of medicinal natural products.</title>
        <authorList>
            <person name="Kim T."/>
        </authorList>
    </citation>
    <scope>NUCLEOTIDE SEQUENCE [LARGE SCALE GENOMIC DNA]</scope>
    <source>
        <strain evidence="1">TK-2024</strain>
        <tissue evidence="1">Old leaves</tissue>
    </source>
</reference>
<proteinExistence type="predicted"/>
<dbReference type="Proteomes" id="UP001472677">
    <property type="component" value="Unassembled WGS sequence"/>
</dbReference>
<accession>A0ABR2AKY6</accession>